<dbReference type="EMBL" id="JARJLG010000005">
    <property type="protein sequence ID" value="KAJ7780780.1"/>
    <property type="molecule type" value="Genomic_DNA"/>
</dbReference>
<comment type="caution">
    <text evidence="2">The sequence shown here is derived from an EMBL/GenBank/DDBJ whole genome shotgun (WGS) entry which is preliminary data.</text>
</comment>
<gene>
    <name evidence="2" type="ORF">DFH07DRAFT_949994</name>
</gene>
<keyword evidence="3" id="KW-1185">Reference proteome</keyword>
<sequence>MPPNGGQPCARPSPLAPPPHSRLCEGVSENSNIFAFLVVGLTAGCPPSGPVLPEPAGAIPPRPPRPCDTVSENSHLLVIGLAAGCLSSGPVLPEPTGAVPPRPSRACDRVSENSNIFAFFSSQTPNRMPPIWAHASRARRRRPAPPAAPLRWGVQKFEYIRIFLTVGVPAGCLPSGPVLPEPAGAVPPCPPHLCDTVSENSHLLVIGLPAGCLPSGPVLPEPAGAVPPCPPHRSDSQQPFIRMPPVRSRASRARQRHPALPTAPLRWGVRKFEYIRISLAFGLPAGCLPSGPVLPEPAGAVPPCPPHVCDEVSENSNIFEFL</sequence>
<accession>A0AAD7K8Y9</accession>
<dbReference type="AlphaFoldDB" id="A0AAD7K8Y9"/>
<evidence type="ECO:0000256" key="1">
    <source>
        <dbReference type="SAM" id="MobiDB-lite"/>
    </source>
</evidence>
<evidence type="ECO:0000313" key="2">
    <source>
        <dbReference type="EMBL" id="KAJ7780780.1"/>
    </source>
</evidence>
<proteinExistence type="predicted"/>
<protein>
    <submittedName>
        <fullName evidence="2">Uncharacterized protein</fullName>
    </submittedName>
</protein>
<name>A0AAD7K8Y9_9AGAR</name>
<feature type="region of interest" description="Disordered" evidence="1">
    <location>
        <begin position="1"/>
        <end position="21"/>
    </location>
</feature>
<reference evidence="2" key="1">
    <citation type="submission" date="2023-03" db="EMBL/GenBank/DDBJ databases">
        <title>Massive genome expansion in bonnet fungi (Mycena s.s.) driven by repeated elements and novel gene families across ecological guilds.</title>
        <authorList>
            <consortium name="Lawrence Berkeley National Laboratory"/>
            <person name="Harder C.B."/>
            <person name="Miyauchi S."/>
            <person name="Viragh M."/>
            <person name="Kuo A."/>
            <person name="Thoen E."/>
            <person name="Andreopoulos B."/>
            <person name="Lu D."/>
            <person name="Skrede I."/>
            <person name="Drula E."/>
            <person name="Henrissat B."/>
            <person name="Morin E."/>
            <person name="Kohler A."/>
            <person name="Barry K."/>
            <person name="LaButti K."/>
            <person name="Morin E."/>
            <person name="Salamov A."/>
            <person name="Lipzen A."/>
            <person name="Mereny Z."/>
            <person name="Hegedus B."/>
            <person name="Baldrian P."/>
            <person name="Stursova M."/>
            <person name="Weitz H."/>
            <person name="Taylor A."/>
            <person name="Grigoriev I.V."/>
            <person name="Nagy L.G."/>
            <person name="Martin F."/>
            <person name="Kauserud H."/>
        </authorList>
    </citation>
    <scope>NUCLEOTIDE SEQUENCE</scope>
    <source>
        <strain evidence="2">CBHHK188m</strain>
    </source>
</reference>
<dbReference type="Proteomes" id="UP001215280">
    <property type="component" value="Unassembled WGS sequence"/>
</dbReference>
<organism evidence="2 3">
    <name type="scientific">Mycena maculata</name>
    <dbReference type="NCBI Taxonomy" id="230809"/>
    <lineage>
        <taxon>Eukaryota</taxon>
        <taxon>Fungi</taxon>
        <taxon>Dikarya</taxon>
        <taxon>Basidiomycota</taxon>
        <taxon>Agaricomycotina</taxon>
        <taxon>Agaricomycetes</taxon>
        <taxon>Agaricomycetidae</taxon>
        <taxon>Agaricales</taxon>
        <taxon>Marasmiineae</taxon>
        <taxon>Mycenaceae</taxon>
        <taxon>Mycena</taxon>
    </lineage>
</organism>
<evidence type="ECO:0000313" key="3">
    <source>
        <dbReference type="Proteomes" id="UP001215280"/>
    </source>
</evidence>